<gene>
    <name evidence="2" type="ORF">PINE0816_LOCUS10094</name>
</gene>
<dbReference type="PANTHER" id="PTHR43327:SF9">
    <property type="entry name" value="BAND 7 DOMAIN-CONTAINING PROTEIN"/>
    <property type="match status" value="1"/>
</dbReference>
<dbReference type="InterPro" id="IPR036013">
    <property type="entry name" value="Band_7/SPFH_dom_sf"/>
</dbReference>
<feature type="region of interest" description="Disordered" evidence="1">
    <location>
        <begin position="97"/>
        <end position="135"/>
    </location>
</feature>
<protein>
    <recommendedName>
        <fullName evidence="3">Band 7 domain-containing protein</fullName>
    </recommendedName>
</protein>
<dbReference type="AlphaFoldDB" id="A0A7S0C7G4"/>
<feature type="compositionally biased region" description="Acidic residues" evidence="1">
    <location>
        <begin position="117"/>
        <end position="132"/>
    </location>
</feature>
<dbReference type="PANTHER" id="PTHR43327">
    <property type="entry name" value="STOMATIN-LIKE PROTEIN 2, MITOCHONDRIAL"/>
    <property type="match status" value="1"/>
</dbReference>
<evidence type="ECO:0008006" key="3">
    <source>
        <dbReference type="Google" id="ProtNLM"/>
    </source>
</evidence>
<organism evidence="2">
    <name type="scientific">Proboscia inermis</name>
    <dbReference type="NCBI Taxonomy" id="420281"/>
    <lineage>
        <taxon>Eukaryota</taxon>
        <taxon>Sar</taxon>
        <taxon>Stramenopiles</taxon>
        <taxon>Ochrophyta</taxon>
        <taxon>Bacillariophyta</taxon>
        <taxon>Coscinodiscophyceae</taxon>
        <taxon>Rhizosoleniophycidae</taxon>
        <taxon>Rhizosoleniales</taxon>
        <taxon>Rhizosoleniaceae</taxon>
        <taxon>Proboscia</taxon>
    </lineage>
</organism>
<evidence type="ECO:0000256" key="1">
    <source>
        <dbReference type="SAM" id="MobiDB-lite"/>
    </source>
</evidence>
<accession>A0A7S0C7G4</accession>
<reference evidence="2" key="1">
    <citation type="submission" date="2021-01" db="EMBL/GenBank/DDBJ databases">
        <authorList>
            <person name="Corre E."/>
            <person name="Pelletier E."/>
            <person name="Niang G."/>
            <person name="Scheremetjew M."/>
            <person name="Finn R."/>
            <person name="Kale V."/>
            <person name="Holt S."/>
            <person name="Cochrane G."/>
            <person name="Meng A."/>
            <person name="Brown T."/>
            <person name="Cohen L."/>
        </authorList>
    </citation>
    <scope>NUCLEOTIDE SEQUENCE</scope>
    <source>
        <strain evidence="2">CCAP1064/1</strain>
    </source>
</reference>
<dbReference type="Gene3D" id="3.30.479.30">
    <property type="entry name" value="Band 7 domain"/>
    <property type="match status" value="1"/>
</dbReference>
<sequence>MILNLPVKGCKTKDNVSVQIDVAIVLRVMGEKDKPGDDPRNVLKFVHNVTAIGLQQQIMDAQAEAIRMLARSVNYTEVFGLRTVSVDELDGVREKLLNGPDMAPTSGDVNFNIPETIGEENEDEEEKEDSEAEKDMRGYHDDLDAIEAGFNVERGATVSDAMRARLNRQFKPQGIDILDVIIQQIILPHHISSDMSQKTMVISLNSEQRMQHKFDMMSLLQDEEVTTIRQAQDEQQMEVLQEGEFQMSQEKLALNVSKAEGNKELNLIKIQSMNDVGMVKAQSGIEVRRIYDASTLTSEKIKLEAESKSTKLNTEAKTEADIIRAKAEYECAVLQSTGDKVVFNAHGIAAPKIRQLRDFTTDQKKIAAQASLASNKRLVITGTSGGKAANKMLVADAALADIQNMDHSGLAGKARSDMLSEYAVSTGKAFVNLKM</sequence>
<name>A0A7S0C7G4_9STRA</name>
<proteinExistence type="predicted"/>
<dbReference type="EMBL" id="HBEL01021541">
    <property type="protein sequence ID" value="CAD8413961.1"/>
    <property type="molecule type" value="Transcribed_RNA"/>
</dbReference>
<dbReference type="InterPro" id="IPR050710">
    <property type="entry name" value="Band7/mec-2_domain"/>
</dbReference>
<evidence type="ECO:0000313" key="2">
    <source>
        <dbReference type="EMBL" id="CAD8413961.1"/>
    </source>
</evidence>